<dbReference type="InterPro" id="IPR003594">
    <property type="entry name" value="HATPase_dom"/>
</dbReference>
<dbReference type="Gene3D" id="3.30.565.10">
    <property type="entry name" value="Histidine kinase-like ATPase, C-terminal domain"/>
    <property type="match status" value="1"/>
</dbReference>
<dbReference type="RefSeq" id="WP_379539360.1">
    <property type="nucleotide sequence ID" value="NZ_JBHSDR010000006.1"/>
</dbReference>
<feature type="domain" description="Histidine kinase/HSP90-like ATPase" evidence="1">
    <location>
        <begin position="22"/>
        <end position="114"/>
    </location>
</feature>
<evidence type="ECO:0000313" key="2">
    <source>
        <dbReference type="EMBL" id="MFC4295898.1"/>
    </source>
</evidence>
<reference evidence="3" key="1">
    <citation type="journal article" date="2019" name="Int. J. Syst. Evol. Microbiol.">
        <title>The Global Catalogue of Microorganisms (GCM) 10K type strain sequencing project: providing services to taxonomists for standard genome sequencing and annotation.</title>
        <authorList>
            <consortium name="The Broad Institute Genomics Platform"/>
            <consortium name="The Broad Institute Genome Sequencing Center for Infectious Disease"/>
            <person name="Wu L."/>
            <person name="Ma J."/>
        </authorList>
    </citation>
    <scope>NUCLEOTIDE SEQUENCE [LARGE SCALE GENOMIC DNA]</scope>
    <source>
        <strain evidence="3">CGMCC 1.12989</strain>
    </source>
</reference>
<keyword evidence="2" id="KW-0067">ATP-binding</keyword>
<comment type="caution">
    <text evidence="2">The sequence shown here is derived from an EMBL/GenBank/DDBJ whole genome shotgun (WGS) entry which is preliminary data.</text>
</comment>
<name>A0ABV8RRV0_9SPHN</name>
<dbReference type="SUPFAM" id="SSF55874">
    <property type="entry name" value="ATPase domain of HSP90 chaperone/DNA topoisomerase II/histidine kinase"/>
    <property type="match status" value="1"/>
</dbReference>
<dbReference type="InterPro" id="IPR036890">
    <property type="entry name" value="HATPase_C_sf"/>
</dbReference>
<organism evidence="2 3">
    <name type="scientific">Novosphingobium tardum</name>
    <dbReference type="NCBI Taxonomy" id="1538021"/>
    <lineage>
        <taxon>Bacteria</taxon>
        <taxon>Pseudomonadati</taxon>
        <taxon>Pseudomonadota</taxon>
        <taxon>Alphaproteobacteria</taxon>
        <taxon>Sphingomonadales</taxon>
        <taxon>Sphingomonadaceae</taxon>
        <taxon>Novosphingobium</taxon>
    </lineage>
</organism>
<protein>
    <submittedName>
        <fullName evidence="2">ATP-binding protein</fullName>
    </submittedName>
</protein>
<gene>
    <name evidence="2" type="ORF">ACFO0A_12605</name>
</gene>
<dbReference type="Pfam" id="PF13581">
    <property type="entry name" value="HATPase_c_2"/>
    <property type="match status" value="1"/>
</dbReference>
<sequence>MGASKRFSARLKPGSDPGDVLIAAQAAVANFAAGAGLAQAATARLSVMVEEVLSNALRHGKAQKVRLHLRSVAGGIALTFEDDGAPFDPTRKRAFKGPDPQTGGGVGLALLNAWGHKPCYARIDGSNRLRVALRSER</sequence>
<proteinExistence type="predicted"/>
<dbReference type="EMBL" id="JBHSDR010000006">
    <property type="protein sequence ID" value="MFC4295898.1"/>
    <property type="molecule type" value="Genomic_DNA"/>
</dbReference>
<evidence type="ECO:0000259" key="1">
    <source>
        <dbReference type="Pfam" id="PF13581"/>
    </source>
</evidence>
<keyword evidence="3" id="KW-1185">Reference proteome</keyword>
<keyword evidence="2" id="KW-0547">Nucleotide-binding</keyword>
<dbReference type="GO" id="GO:0005524">
    <property type="term" value="F:ATP binding"/>
    <property type="evidence" value="ECO:0007669"/>
    <property type="project" value="UniProtKB-KW"/>
</dbReference>
<dbReference type="Proteomes" id="UP001595828">
    <property type="component" value="Unassembled WGS sequence"/>
</dbReference>
<evidence type="ECO:0000313" key="3">
    <source>
        <dbReference type="Proteomes" id="UP001595828"/>
    </source>
</evidence>
<accession>A0ABV8RRV0</accession>